<name>A0A6J5SP69_9CAUD</name>
<dbReference type="NCBIfam" id="TIGR01554">
    <property type="entry name" value="major_cap_HK97"/>
    <property type="match status" value="1"/>
</dbReference>
<evidence type="ECO:0000256" key="1">
    <source>
        <dbReference type="ARBA" id="ARBA00004328"/>
    </source>
</evidence>
<dbReference type="SUPFAM" id="SSF56563">
    <property type="entry name" value="Major capsid protein gp5"/>
    <property type="match status" value="1"/>
</dbReference>
<organism evidence="3">
    <name type="scientific">uncultured Caudovirales phage</name>
    <dbReference type="NCBI Taxonomy" id="2100421"/>
    <lineage>
        <taxon>Viruses</taxon>
        <taxon>Duplodnaviria</taxon>
        <taxon>Heunggongvirae</taxon>
        <taxon>Uroviricota</taxon>
        <taxon>Caudoviricetes</taxon>
        <taxon>Peduoviridae</taxon>
        <taxon>Maltschvirus</taxon>
        <taxon>Maltschvirus maltsch</taxon>
    </lineage>
</organism>
<keyword evidence="2" id="KW-0946">Virion</keyword>
<dbReference type="Pfam" id="PF25209">
    <property type="entry name" value="Phage_capsid_4"/>
    <property type="match status" value="1"/>
</dbReference>
<dbReference type="GO" id="GO:0044423">
    <property type="term" value="C:virion component"/>
    <property type="evidence" value="ECO:0007669"/>
    <property type="project" value="UniProtKB-KW"/>
</dbReference>
<gene>
    <name evidence="3" type="ORF">UFOVP1502_16</name>
</gene>
<protein>
    <submittedName>
        <fullName evidence="3">Major_cap_HK97, phage major capsid protein, HK97 family</fullName>
    </submittedName>
</protein>
<evidence type="ECO:0000313" key="3">
    <source>
        <dbReference type="EMBL" id="CAB4217213.1"/>
    </source>
</evidence>
<comment type="subcellular location">
    <subcellularLocation>
        <location evidence="1">Virion</location>
    </subcellularLocation>
</comment>
<dbReference type="InterPro" id="IPR024455">
    <property type="entry name" value="Phage_capsid"/>
</dbReference>
<dbReference type="EMBL" id="LR797441">
    <property type="protein sequence ID" value="CAB4217213.1"/>
    <property type="molecule type" value="Genomic_DNA"/>
</dbReference>
<proteinExistence type="predicted"/>
<sequence length="515" mass="54418">MKLTFSTPIEAADAERRIIAGKIMEFGAIGSTSIGPVMFERGSIQIANASKIKLLAQHEQTASGVIGRAQSFSTEGDFMFGTFKVSASDVGSRYLTLAAEELVSGLSVGCEIISSLPKDDYLLVTAARLMEVSLVESPAFENCAVTKVAASTSEAEQETTQPTNTESEAVVDNTTAEIPEVETAPVVEASRPVATPYNALNTQRVRHDIISSGALLRRKIMAAQGDDESKLYLTAADDFSSAGLGFTPTQYLRSIVSTQGNFGRPAMECVDRQTLPASGMTINRPKFTTYPAVTVEAEGGAVQNTDAVSEYLTATVSKYSGMQTISIELMERSDPGFFDAITRELQNNYDKVTDTAVITALTAGGTQATAVAATSAGIISYVSQAAPAAYLASSYFAKNYLAGSSQWQLLLGATDSTGRPIYTAGAPMNSGGVAATTSAKGSILGLDLFVDRNVVSTTIDESAFIIAPEAFTVFESDTAYMSVNVVSNLQIQVAIYGYMATMVNVAGGIQRYNLT</sequence>
<reference evidence="3" key="1">
    <citation type="submission" date="2020-05" db="EMBL/GenBank/DDBJ databases">
        <authorList>
            <person name="Chiriac C."/>
            <person name="Salcher M."/>
            <person name="Ghai R."/>
            <person name="Kavagutti S V."/>
        </authorList>
    </citation>
    <scope>NUCLEOTIDE SEQUENCE</scope>
</reference>
<evidence type="ECO:0000256" key="2">
    <source>
        <dbReference type="ARBA" id="ARBA00022844"/>
    </source>
</evidence>
<accession>A0A6J5SP69</accession>